<proteinExistence type="predicted"/>
<comment type="caution">
    <text evidence="1">The sequence shown here is derived from an EMBL/GenBank/DDBJ whole genome shotgun (WGS) entry which is preliminary data.</text>
</comment>
<gene>
    <name evidence="1" type="ORF">ES692_14980</name>
</gene>
<reference evidence="1 2" key="1">
    <citation type="submission" date="2019-08" db="EMBL/GenBank/DDBJ databases">
        <title>Genome of Psychroserpens burtonensis ACAM 167.</title>
        <authorList>
            <person name="Bowman J.P."/>
        </authorList>
    </citation>
    <scope>NUCLEOTIDE SEQUENCE [LARGE SCALE GENOMIC DNA]</scope>
    <source>
        <strain evidence="1 2">ACAM 167</strain>
    </source>
</reference>
<keyword evidence="2" id="KW-1185">Reference proteome</keyword>
<evidence type="ECO:0000313" key="1">
    <source>
        <dbReference type="EMBL" id="TXE15797.1"/>
    </source>
</evidence>
<accession>A0A5C7B4B5</accession>
<protein>
    <submittedName>
        <fullName evidence="1">Uncharacterized protein</fullName>
    </submittedName>
</protein>
<dbReference type="Proteomes" id="UP000321938">
    <property type="component" value="Unassembled WGS sequence"/>
</dbReference>
<evidence type="ECO:0000313" key="2">
    <source>
        <dbReference type="Proteomes" id="UP000321938"/>
    </source>
</evidence>
<dbReference type="STRING" id="1123037.GCA_000425305_03150"/>
<name>A0A5C7B4B5_9FLAO</name>
<organism evidence="1 2">
    <name type="scientific">Psychroserpens burtonensis</name>
    <dbReference type="NCBI Taxonomy" id="49278"/>
    <lineage>
        <taxon>Bacteria</taxon>
        <taxon>Pseudomonadati</taxon>
        <taxon>Bacteroidota</taxon>
        <taxon>Flavobacteriia</taxon>
        <taxon>Flavobacteriales</taxon>
        <taxon>Flavobacteriaceae</taxon>
        <taxon>Psychroserpens</taxon>
    </lineage>
</organism>
<dbReference type="EMBL" id="VOSB01000024">
    <property type="protein sequence ID" value="TXE15797.1"/>
    <property type="molecule type" value="Genomic_DNA"/>
</dbReference>
<dbReference type="AlphaFoldDB" id="A0A5C7B4B5"/>
<sequence>MNLILKVILQMKQLHVIKLYILFIICYACSSGKQNVSNDSSIIIETQVKRSFSLYEKEAELNFERNNYLNYYINQIDTDNFKNSAFKNKLGDSLFNIIFNNNEIEYLKKRENQDDIDVSKLSFNDKIKLITNTKIENENMSFQNDSKTIISLSFPRFTSNKNYCIIAFSHGTRGAMQGGINLYVRDKEDWKFYKTIDSWIE</sequence>